<dbReference type="AlphaFoldDB" id="A0A1M5PH85"/>
<protein>
    <submittedName>
        <fullName evidence="3">Type VI secretion system protein ImpA</fullName>
    </submittedName>
</protein>
<evidence type="ECO:0000259" key="2">
    <source>
        <dbReference type="Pfam" id="PF06812"/>
    </source>
</evidence>
<dbReference type="RefSeq" id="WP_072776762.1">
    <property type="nucleotide sequence ID" value="NZ_FQXC01000001.1"/>
</dbReference>
<proteinExistence type="predicted"/>
<dbReference type="Proteomes" id="UP000184221">
    <property type="component" value="Unassembled WGS sequence"/>
</dbReference>
<dbReference type="PANTHER" id="PTHR37951">
    <property type="entry name" value="CYTOPLASMIC PROTEIN-RELATED"/>
    <property type="match status" value="1"/>
</dbReference>
<dbReference type="Pfam" id="PF06812">
    <property type="entry name" value="ImpA_N"/>
    <property type="match status" value="1"/>
</dbReference>
<organism evidence="3 4">
    <name type="scientific">Marivita hallyeonensis</name>
    <dbReference type="NCBI Taxonomy" id="996342"/>
    <lineage>
        <taxon>Bacteria</taxon>
        <taxon>Pseudomonadati</taxon>
        <taxon>Pseudomonadota</taxon>
        <taxon>Alphaproteobacteria</taxon>
        <taxon>Rhodobacterales</taxon>
        <taxon>Roseobacteraceae</taxon>
        <taxon>Marivita</taxon>
    </lineage>
</organism>
<evidence type="ECO:0000313" key="3">
    <source>
        <dbReference type="EMBL" id="SHH01058.1"/>
    </source>
</evidence>
<feature type="domain" description="ImpA N-terminal" evidence="2">
    <location>
        <begin position="10"/>
        <end position="128"/>
    </location>
</feature>
<feature type="compositionally biased region" description="Polar residues" evidence="1">
    <location>
        <begin position="248"/>
        <end position="260"/>
    </location>
</feature>
<feature type="region of interest" description="Disordered" evidence="1">
    <location>
        <begin position="160"/>
        <end position="179"/>
    </location>
</feature>
<sequence>MSDLFIAHGDDAPSGENLEYDPDFTAMELAAQPEEERQAGDEIVEGKDPDFKDLAAKARAILERCHDIRAAVYLANAELRLTGLSGFAEMTRYIRFCLEEHWDTCHPQLDADDDDDPTMRINAVTNLSDRSTILRGLRVEAPLTDSRAFGQVTLRDIEVSKGETPPREDETPMPASDLNGAFLDTNDEKLNEFLTSAQAALENVNAVDAVFLEKTPGFGPSLEPLQKMLAQVISVLSEAVGEDEPEATGQSSNAGPTVSASIEGGSGTPGQIASQADVAATLDRIIAYYAKHEPSSPIPILLQRARRLIGADFLTIINDLAPLGVENVNLVGGISEEESY</sequence>
<feature type="compositionally biased region" description="Basic and acidic residues" evidence="1">
    <location>
        <begin position="160"/>
        <end position="170"/>
    </location>
</feature>
<accession>A0A1M5PH85</accession>
<evidence type="ECO:0000313" key="4">
    <source>
        <dbReference type="Proteomes" id="UP000184221"/>
    </source>
</evidence>
<feature type="region of interest" description="Disordered" evidence="1">
    <location>
        <begin position="240"/>
        <end position="272"/>
    </location>
</feature>
<dbReference type="InterPro" id="IPR017740">
    <property type="entry name" value="TssA-like"/>
</dbReference>
<reference evidence="3 4" key="1">
    <citation type="submission" date="2016-11" db="EMBL/GenBank/DDBJ databases">
        <authorList>
            <person name="Jaros S."/>
            <person name="Januszkiewicz K."/>
            <person name="Wedrychowicz H."/>
        </authorList>
    </citation>
    <scope>NUCLEOTIDE SEQUENCE [LARGE SCALE GENOMIC DNA]</scope>
    <source>
        <strain evidence="3 4">DSM 29431</strain>
    </source>
</reference>
<evidence type="ECO:0000256" key="1">
    <source>
        <dbReference type="SAM" id="MobiDB-lite"/>
    </source>
</evidence>
<dbReference type="InterPro" id="IPR010657">
    <property type="entry name" value="ImpA_N"/>
</dbReference>
<name>A0A1M5PH85_9RHOB</name>
<dbReference type="STRING" id="996342.SAMN05443551_1296"/>
<dbReference type="NCBIfam" id="TIGR03363">
    <property type="entry name" value="VI_chp_8"/>
    <property type="match status" value="1"/>
</dbReference>
<keyword evidence="4" id="KW-1185">Reference proteome</keyword>
<dbReference type="PANTHER" id="PTHR37951:SF1">
    <property type="entry name" value="TYPE VI SECRETION SYSTEM COMPONENT TSSA1"/>
    <property type="match status" value="1"/>
</dbReference>
<dbReference type="OrthoDB" id="9771118at2"/>
<gene>
    <name evidence="3" type="ORF">SAMN05443551_1296</name>
</gene>
<dbReference type="EMBL" id="FQXC01000001">
    <property type="protein sequence ID" value="SHH01058.1"/>
    <property type="molecule type" value="Genomic_DNA"/>
</dbReference>